<comment type="caution">
    <text evidence="2">The sequence shown here is derived from an EMBL/GenBank/DDBJ whole genome shotgun (WGS) entry which is preliminary data.</text>
</comment>
<keyword evidence="1" id="KW-0732">Signal</keyword>
<dbReference type="AlphaFoldDB" id="A0A8J6C4I1"/>
<organism evidence="2 3">
    <name type="scientific">Diacronema lutheri</name>
    <name type="common">Unicellular marine alga</name>
    <name type="synonym">Monochrysis lutheri</name>
    <dbReference type="NCBI Taxonomy" id="2081491"/>
    <lineage>
        <taxon>Eukaryota</taxon>
        <taxon>Haptista</taxon>
        <taxon>Haptophyta</taxon>
        <taxon>Pavlovophyceae</taxon>
        <taxon>Pavlovales</taxon>
        <taxon>Pavlovaceae</taxon>
        <taxon>Diacronema</taxon>
    </lineage>
</organism>
<keyword evidence="3" id="KW-1185">Reference proteome</keyword>
<evidence type="ECO:0000313" key="2">
    <source>
        <dbReference type="EMBL" id="KAG8461737.1"/>
    </source>
</evidence>
<gene>
    <name evidence="2" type="ORF">KFE25_001355</name>
</gene>
<feature type="chain" id="PRO_5035309238" evidence="1">
    <location>
        <begin position="22"/>
        <end position="457"/>
    </location>
</feature>
<proteinExistence type="predicted"/>
<protein>
    <submittedName>
        <fullName evidence="2">Uncharacterized protein</fullName>
    </submittedName>
</protein>
<evidence type="ECO:0000256" key="1">
    <source>
        <dbReference type="SAM" id="SignalP"/>
    </source>
</evidence>
<dbReference type="EMBL" id="JAGTXO010000024">
    <property type="protein sequence ID" value="KAG8461737.1"/>
    <property type="molecule type" value="Genomic_DNA"/>
</dbReference>
<feature type="signal peptide" evidence="1">
    <location>
        <begin position="1"/>
        <end position="21"/>
    </location>
</feature>
<sequence>MRGIIIRLLTLVAALITTATALPSIEPFRRPLERMFNSTIGSLRVEAASAGAWPPADVRVPCNSPRLYVFLSGHYRSFWLTQGIFAEMASRASDGCFLVCAFLPVEVDASTRAMRNGVKGGKASAWVKISRAHGFTSGARDEHVTATDMLRASPLGGRLVFATVRRLGLLDTYGSGLKLSWYGTWALAQWAADVHGFTPAPGSIVLRTRSDVPLQTPLSLRSFDWAYAYLGVRGRHFAIGGFGDVHDRRGAFQGDLLMLTSMHMYTHDFAVPCQIRHGAYASHVESRALRRAFGSLALRNGWLRGGCVPTHEWWVREGCLCPSNDLDCKQPSCPITVAVADWVPRNKDLLRIGAMEATTLAYWQNVSRHLQTGRPIEVAAELFPYCPLPANQTAVLPPYDASRWALGGVSGRARTPHLRATVPIRTRQMGVDVLARWDVCPPHYEVAPRAFRPVSVQ</sequence>
<reference evidence="2" key="1">
    <citation type="submission" date="2021-05" db="EMBL/GenBank/DDBJ databases">
        <title>The genome of the haptophyte Pavlova lutheri (Diacronema luteri, Pavlovales) - a model for lipid biosynthesis in eukaryotic algae.</title>
        <authorList>
            <person name="Hulatt C.J."/>
            <person name="Posewitz M.C."/>
        </authorList>
    </citation>
    <scope>NUCLEOTIDE SEQUENCE</scope>
    <source>
        <strain evidence="2">NIVA-4/92</strain>
    </source>
</reference>
<dbReference type="Proteomes" id="UP000751190">
    <property type="component" value="Unassembled WGS sequence"/>
</dbReference>
<accession>A0A8J6C4I1</accession>
<evidence type="ECO:0000313" key="3">
    <source>
        <dbReference type="Proteomes" id="UP000751190"/>
    </source>
</evidence>
<name>A0A8J6C4I1_DIALT</name>